<organism evidence="1 2">
    <name type="scientific">Austropuccinia psidii MF-1</name>
    <dbReference type="NCBI Taxonomy" id="1389203"/>
    <lineage>
        <taxon>Eukaryota</taxon>
        <taxon>Fungi</taxon>
        <taxon>Dikarya</taxon>
        <taxon>Basidiomycota</taxon>
        <taxon>Pucciniomycotina</taxon>
        <taxon>Pucciniomycetes</taxon>
        <taxon>Pucciniales</taxon>
        <taxon>Sphaerophragmiaceae</taxon>
        <taxon>Austropuccinia</taxon>
    </lineage>
</organism>
<proteinExistence type="predicted"/>
<sequence>HLSTQTHSSPEGYRHGAALTPFQYKQQIKNLKSSIEPKSIPKISTSASGSKCAQISLGQIFPNDSSQST</sequence>
<comment type="caution">
    <text evidence="1">The sequence shown here is derived from an EMBL/GenBank/DDBJ whole genome shotgun (WGS) entry which is preliminary data.</text>
</comment>
<protein>
    <submittedName>
        <fullName evidence="1">Uncharacterized protein</fullName>
    </submittedName>
</protein>
<feature type="non-terminal residue" evidence="1">
    <location>
        <position position="1"/>
    </location>
</feature>
<accession>A0A9Q3GV28</accession>
<evidence type="ECO:0000313" key="2">
    <source>
        <dbReference type="Proteomes" id="UP000765509"/>
    </source>
</evidence>
<dbReference type="AlphaFoldDB" id="A0A9Q3GV28"/>
<name>A0A9Q3GV28_9BASI</name>
<keyword evidence="2" id="KW-1185">Reference proteome</keyword>
<evidence type="ECO:0000313" key="1">
    <source>
        <dbReference type="EMBL" id="MBW0481328.1"/>
    </source>
</evidence>
<gene>
    <name evidence="1" type="ORF">O181_021043</name>
</gene>
<reference evidence="1" key="1">
    <citation type="submission" date="2021-03" db="EMBL/GenBank/DDBJ databases">
        <title>Draft genome sequence of rust myrtle Austropuccinia psidii MF-1, a brazilian biotype.</title>
        <authorList>
            <person name="Quecine M.C."/>
            <person name="Pachon D.M.R."/>
            <person name="Bonatelli M.L."/>
            <person name="Correr F.H."/>
            <person name="Franceschini L.M."/>
            <person name="Leite T.F."/>
            <person name="Margarido G.R.A."/>
            <person name="Almeida C.A."/>
            <person name="Ferrarezi J.A."/>
            <person name="Labate C.A."/>
        </authorList>
    </citation>
    <scope>NUCLEOTIDE SEQUENCE</scope>
    <source>
        <strain evidence="1">MF-1</strain>
    </source>
</reference>
<dbReference type="Proteomes" id="UP000765509">
    <property type="component" value="Unassembled WGS sequence"/>
</dbReference>
<dbReference type="EMBL" id="AVOT02006343">
    <property type="protein sequence ID" value="MBW0481328.1"/>
    <property type="molecule type" value="Genomic_DNA"/>
</dbReference>